<keyword evidence="4" id="KW-1003">Cell membrane</keyword>
<dbReference type="InterPro" id="IPR036097">
    <property type="entry name" value="HisK_dim/P_sf"/>
</dbReference>
<comment type="subcellular location">
    <subcellularLocation>
        <location evidence="2">Cell membrane</location>
        <topology evidence="2">Multi-pass membrane protein</topology>
    </subcellularLocation>
</comment>
<dbReference type="SMART" id="SM00304">
    <property type="entry name" value="HAMP"/>
    <property type="match status" value="1"/>
</dbReference>
<dbReference type="Gene3D" id="3.30.565.10">
    <property type="entry name" value="Histidine kinase-like ATPase, C-terminal domain"/>
    <property type="match status" value="1"/>
</dbReference>
<dbReference type="EMBL" id="VSSQ01009003">
    <property type="protein sequence ID" value="MPM40448.1"/>
    <property type="molecule type" value="Genomic_DNA"/>
</dbReference>
<feature type="compositionally biased region" description="Basic and acidic residues" evidence="10">
    <location>
        <begin position="447"/>
        <end position="459"/>
    </location>
</feature>
<dbReference type="Pfam" id="PF02518">
    <property type="entry name" value="HATPase_c"/>
    <property type="match status" value="1"/>
</dbReference>
<proteinExistence type="predicted"/>
<evidence type="ECO:0000256" key="1">
    <source>
        <dbReference type="ARBA" id="ARBA00000085"/>
    </source>
</evidence>
<evidence type="ECO:0000256" key="8">
    <source>
        <dbReference type="ARBA" id="ARBA00022777"/>
    </source>
</evidence>
<dbReference type="PROSITE" id="PS50109">
    <property type="entry name" value="HIS_KIN"/>
    <property type="match status" value="1"/>
</dbReference>
<feature type="domain" description="HAMP" evidence="13">
    <location>
        <begin position="158"/>
        <end position="213"/>
    </location>
</feature>
<dbReference type="SUPFAM" id="SSF47384">
    <property type="entry name" value="Homodimeric domain of signal transducing histidine kinase"/>
    <property type="match status" value="1"/>
</dbReference>
<dbReference type="CDD" id="cd06225">
    <property type="entry name" value="HAMP"/>
    <property type="match status" value="1"/>
</dbReference>
<dbReference type="InterPro" id="IPR050980">
    <property type="entry name" value="2C_sensor_his_kinase"/>
</dbReference>
<evidence type="ECO:0000259" key="12">
    <source>
        <dbReference type="PROSITE" id="PS50109"/>
    </source>
</evidence>
<dbReference type="SUPFAM" id="SSF158472">
    <property type="entry name" value="HAMP domain-like"/>
    <property type="match status" value="1"/>
</dbReference>
<evidence type="ECO:0000256" key="7">
    <source>
        <dbReference type="ARBA" id="ARBA00022741"/>
    </source>
</evidence>
<dbReference type="SUPFAM" id="SSF55874">
    <property type="entry name" value="ATPase domain of HSP90 chaperone/DNA topoisomerase II/histidine kinase"/>
    <property type="match status" value="1"/>
</dbReference>
<dbReference type="EC" id="2.7.13.3" evidence="3"/>
<dbReference type="SMART" id="SM00387">
    <property type="entry name" value="HATPase_c"/>
    <property type="match status" value="1"/>
</dbReference>
<evidence type="ECO:0000256" key="4">
    <source>
        <dbReference type="ARBA" id="ARBA00022475"/>
    </source>
</evidence>
<dbReference type="InterPro" id="IPR003594">
    <property type="entry name" value="HATPase_dom"/>
</dbReference>
<keyword evidence="11" id="KW-0812">Transmembrane</keyword>
<dbReference type="AlphaFoldDB" id="A0A644ZJE0"/>
<sequence length="459" mass="50615">MKRLSLFWKVYIGFLLALFLSLAVNEIFFTIEKSRHTFQPPEELQRLLTWSADGLAEKAGALLELGDETALSVLLAQAEAQSGIFFSLLPPGEHRPDNGQTPPGTVRTEIPVKTSGGTYTLLGELSLFRGRPPFPPRHWWMFLIPMGIGALLCLVLVRHIVSPILELRKAAVQLGRGDLGVRAGESVTGRGDHIADLGKAFDGMAERIQDLLTSQQRLMGDISHELRSPLQRLDVALTLARKGCAPEAAEFLDRAGRDAERMNEMVSQILSLSRAELYPREMDGAPVNIVQLLREITEDARFEGMNGGKTVAASIMPCTMELHGDEQLLRQAFENVIRNGLRATPSGGTLEIIARQKGNETVVTVRDQGPGIPEEELPRIFRPFYRLDYSRDRRSGGTGLGLAIAERAVRCHGGRISADNFPDGGLIVEIALPLKQPEKILPGSENTEEKEPPFRKNHS</sequence>
<dbReference type="SMART" id="SM00388">
    <property type="entry name" value="HisKA"/>
    <property type="match status" value="1"/>
</dbReference>
<evidence type="ECO:0000256" key="5">
    <source>
        <dbReference type="ARBA" id="ARBA00022553"/>
    </source>
</evidence>
<feature type="domain" description="Histidine kinase" evidence="12">
    <location>
        <begin position="221"/>
        <end position="436"/>
    </location>
</feature>
<dbReference type="GO" id="GO:0005886">
    <property type="term" value="C:plasma membrane"/>
    <property type="evidence" value="ECO:0007669"/>
    <property type="project" value="UniProtKB-SubCell"/>
</dbReference>
<evidence type="ECO:0000256" key="6">
    <source>
        <dbReference type="ARBA" id="ARBA00022679"/>
    </source>
</evidence>
<dbReference type="GO" id="GO:0000155">
    <property type="term" value="F:phosphorelay sensor kinase activity"/>
    <property type="evidence" value="ECO:0007669"/>
    <property type="project" value="InterPro"/>
</dbReference>
<evidence type="ECO:0000256" key="9">
    <source>
        <dbReference type="ARBA" id="ARBA00022840"/>
    </source>
</evidence>
<feature type="transmembrane region" description="Helical" evidence="11">
    <location>
        <begin position="6"/>
        <end position="29"/>
    </location>
</feature>
<protein>
    <recommendedName>
        <fullName evidence="3">histidine kinase</fullName>
        <ecNumber evidence="3">2.7.13.3</ecNumber>
    </recommendedName>
</protein>
<reference evidence="14" key="1">
    <citation type="submission" date="2019-08" db="EMBL/GenBank/DDBJ databases">
        <authorList>
            <person name="Kucharzyk K."/>
            <person name="Murdoch R.W."/>
            <person name="Higgins S."/>
            <person name="Loffler F."/>
        </authorList>
    </citation>
    <scope>NUCLEOTIDE SEQUENCE</scope>
</reference>
<dbReference type="FunFam" id="3.30.565.10:FF:000006">
    <property type="entry name" value="Sensor histidine kinase WalK"/>
    <property type="match status" value="1"/>
</dbReference>
<dbReference type="CDD" id="cd00082">
    <property type="entry name" value="HisKA"/>
    <property type="match status" value="1"/>
</dbReference>
<feature type="region of interest" description="Disordered" evidence="10">
    <location>
        <begin position="438"/>
        <end position="459"/>
    </location>
</feature>
<dbReference type="InterPro" id="IPR004358">
    <property type="entry name" value="Sig_transdc_His_kin-like_C"/>
</dbReference>
<dbReference type="Pfam" id="PF00512">
    <property type="entry name" value="HisKA"/>
    <property type="match status" value="1"/>
</dbReference>
<evidence type="ECO:0000256" key="3">
    <source>
        <dbReference type="ARBA" id="ARBA00012438"/>
    </source>
</evidence>
<dbReference type="Gene3D" id="1.10.8.500">
    <property type="entry name" value="HAMP domain in histidine kinase"/>
    <property type="match status" value="1"/>
</dbReference>
<evidence type="ECO:0000256" key="10">
    <source>
        <dbReference type="SAM" id="MobiDB-lite"/>
    </source>
</evidence>
<keyword evidence="11" id="KW-1133">Transmembrane helix</keyword>
<dbReference type="GO" id="GO:0005524">
    <property type="term" value="F:ATP binding"/>
    <property type="evidence" value="ECO:0007669"/>
    <property type="project" value="UniProtKB-KW"/>
</dbReference>
<keyword evidence="8 14" id="KW-0418">Kinase</keyword>
<dbReference type="PROSITE" id="PS50885">
    <property type="entry name" value="HAMP"/>
    <property type="match status" value="1"/>
</dbReference>
<name>A0A644ZJE0_9ZZZZ</name>
<accession>A0A644ZJE0</accession>
<dbReference type="InterPro" id="IPR036890">
    <property type="entry name" value="HATPase_C_sf"/>
</dbReference>
<comment type="caution">
    <text evidence="14">The sequence shown here is derived from an EMBL/GenBank/DDBJ whole genome shotgun (WGS) entry which is preliminary data.</text>
</comment>
<dbReference type="PANTHER" id="PTHR44936:SF10">
    <property type="entry name" value="SENSOR PROTEIN RSTB"/>
    <property type="match status" value="1"/>
</dbReference>
<dbReference type="Gene3D" id="1.10.287.130">
    <property type="match status" value="1"/>
</dbReference>
<dbReference type="InterPro" id="IPR005467">
    <property type="entry name" value="His_kinase_dom"/>
</dbReference>
<keyword evidence="6 14" id="KW-0808">Transferase</keyword>
<evidence type="ECO:0000256" key="11">
    <source>
        <dbReference type="SAM" id="Phobius"/>
    </source>
</evidence>
<keyword evidence="9" id="KW-0067">ATP-binding</keyword>
<dbReference type="Pfam" id="PF00672">
    <property type="entry name" value="HAMP"/>
    <property type="match status" value="1"/>
</dbReference>
<comment type="catalytic activity">
    <reaction evidence="1">
        <text>ATP + protein L-histidine = ADP + protein N-phospho-L-histidine.</text>
        <dbReference type="EC" id="2.7.13.3"/>
    </reaction>
</comment>
<organism evidence="14">
    <name type="scientific">bioreactor metagenome</name>
    <dbReference type="NCBI Taxonomy" id="1076179"/>
    <lineage>
        <taxon>unclassified sequences</taxon>
        <taxon>metagenomes</taxon>
        <taxon>ecological metagenomes</taxon>
    </lineage>
</organism>
<feature type="transmembrane region" description="Helical" evidence="11">
    <location>
        <begin position="139"/>
        <end position="161"/>
    </location>
</feature>
<dbReference type="PRINTS" id="PR00344">
    <property type="entry name" value="BCTRLSENSOR"/>
</dbReference>
<evidence type="ECO:0000256" key="2">
    <source>
        <dbReference type="ARBA" id="ARBA00004651"/>
    </source>
</evidence>
<dbReference type="InterPro" id="IPR003660">
    <property type="entry name" value="HAMP_dom"/>
</dbReference>
<gene>
    <name evidence="14" type="primary">sasA_231</name>
    <name evidence="14" type="ORF">SDC9_87089</name>
</gene>
<dbReference type="PANTHER" id="PTHR44936">
    <property type="entry name" value="SENSOR PROTEIN CREC"/>
    <property type="match status" value="1"/>
</dbReference>
<evidence type="ECO:0000313" key="14">
    <source>
        <dbReference type="EMBL" id="MPM40448.1"/>
    </source>
</evidence>
<keyword evidence="5" id="KW-0597">Phosphoprotein</keyword>
<dbReference type="InterPro" id="IPR003661">
    <property type="entry name" value="HisK_dim/P_dom"/>
</dbReference>
<keyword evidence="11" id="KW-0472">Membrane</keyword>
<keyword evidence="7" id="KW-0547">Nucleotide-binding</keyword>
<evidence type="ECO:0000259" key="13">
    <source>
        <dbReference type="PROSITE" id="PS50885"/>
    </source>
</evidence>